<dbReference type="EMBL" id="JACGWN010000003">
    <property type="protein sequence ID" value="KAL0456193.1"/>
    <property type="molecule type" value="Genomic_DNA"/>
</dbReference>
<name>A0AAW2XPX1_9LAMI</name>
<organism evidence="1">
    <name type="scientific">Sesamum latifolium</name>
    <dbReference type="NCBI Taxonomy" id="2727402"/>
    <lineage>
        <taxon>Eukaryota</taxon>
        <taxon>Viridiplantae</taxon>
        <taxon>Streptophyta</taxon>
        <taxon>Embryophyta</taxon>
        <taxon>Tracheophyta</taxon>
        <taxon>Spermatophyta</taxon>
        <taxon>Magnoliopsida</taxon>
        <taxon>eudicotyledons</taxon>
        <taxon>Gunneridae</taxon>
        <taxon>Pentapetalae</taxon>
        <taxon>asterids</taxon>
        <taxon>lamiids</taxon>
        <taxon>Lamiales</taxon>
        <taxon>Pedaliaceae</taxon>
        <taxon>Sesamum</taxon>
    </lineage>
</organism>
<protein>
    <submittedName>
        <fullName evidence="1">Uncharacterized protein</fullName>
    </submittedName>
</protein>
<reference evidence="1" key="2">
    <citation type="journal article" date="2024" name="Plant">
        <title>Genomic evolution and insights into agronomic trait innovations of Sesamum species.</title>
        <authorList>
            <person name="Miao H."/>
            <person name="Wang L."/>
            <person name="Qu L."/>
            <person name="Liu H."/>
            <person name="Sun Y."/>
            <person name="Le M."/>
            <person name="Wang Q."/>
            <person name="Wei S."/>
            <person name="Zheng Y."/>
            <person name="Lin W."/>
            <person name="Duan Y."/>
            <person name="Cao H."/>
            <person name="Xiong S."/>
            <person name="Wang X."/>
            <person name="Wei L."/>
            <person name="Li C."/>
            <person name="Ma Q."/>
            <person name="Ju M."/>
            <person name="Zhao R."/>
            <person name="Li G."/>
            <person name="Mu C."/>
            <person name="Tian Q."/>
            <person name="Mei H."/>
            <person name="Zhang T."/>
            <person name="Gao T."/>
            <person name="Zhang H."/>
        </authorList>
    </citation>
    <scope>NUCLEOTIDE SEQUENCE</scope>
    <source>
        <strain evidence="1">KEN1</strain>
    </source>
</reference>
<comment type="caution">
    <text evidence="1">The sequence shown here is derived from an EMBL/GenBank/DDBJ whole genome shotgun (WGS) entry which is preliminary data.</text>
</comment>
<gene>
    <name evidence="1" type="ORF">Slati_0958500</name>
</gene>
<accession>A0AAW2XPX1</accession>
<evidence type="ECO:0000313" key="1">
    <source>
        <dbReference type="EMBL" id="KAL0456193.1"/>
    </source>
</evidence>
<reference evidence="1" key="1">
    <citation type="submission" date="2020-06" db="EMBL/GenBank/DDBJ databases">
        <authorList>
            <person name="Li T."/>
            <person name="Hu X."/>
            <person name="Zhang T."/>
            <person name="Song X."/>
            <person name="Zhang H."/>
            <person name="Dai N."/>
            <person name="Sheng W."/>
            <person name="Hou X."/>
            <person name="Wei L."/>
        </authorList>
    </citation>
    <scope>NUCLEOTIDE SEQUENCE</scope>
    <source>
        <strain evidence="1">KEN1</strain>
        <tissue evidence="1">Leaf</tissue>
    </source>
</reference>
<sequence length="58" mass="6676">MRGVVTREDRHLLAPLPREDLEKTASLHMMKAVFICETLFSWSQGPLPSLRVKPRSEN</sequence>
<proteinExistence type="predicted"/>
<dbReference type="AlphaFoldDB" id="A0AAW2XPX1"/>